<dbReference type="Proteomes" id="UP000762676">
    <property type="component" value="Unassembled WGS sequence"/>
</dbReference>
<evidence type="ECO:0000256" key="2">
    <source>
        <dbReference type="SAM" id="Phobius"/>
    </source>
</evidence>
<evidence type="ECO:0000313" key="4">
    <source>
        <dbReference type="Proteomes" id="UP000762676"/>
    </source>
</evidence>
<keyword evidence="4" id="KW-1185">Reference proteome</keyword>
<gene>
    <name evidence="3" type="ORF">ElyMa_005812300</name>
</gene>
<protein>
    <submittedName>
        <fullName evidence="3">Uncharacterized protein</fullName>
    </submittedName>
</protein>
<comment type="caution">
    <text evidence="3">The sequence shown here is derived from an EMBL/GenBank/DDBJ whole genome shotgun (WGS) entry which is preliminary data.</text>
</comment>
<feature type="compositionally biased region" description="Polar residues" evidence="1">
    <location>
        <begin position="70"/>
        <end position="82"/>
    </location>
</feature>
<proteinExistence type="predicted"/>
<dbReference type="AlphaFoldDB" id="A0AAV4FXB9"/>
<feature type="region of interest" description="Disordered" evidence="1">
    <location>
        <begin position="53"/>
        <end position="82"/>
    </location>
</feature>
<sequence length="132" mass="15244">MHESLRTFSGPETQIILSLYIIYTFIYGSAPCERRHGSRVQSRSGVFRTRSHVMRSDASVSPESPRGKMTHTSSQHASNNINNENRHFRRAAFLSRKAFSCFRLRTQRCESLRCRLPSRALGKKEELPARYP</sequence>
<keyword evidence="2" id="KW-0472">Membrane</keyword>
<evidence type="ECO:0000313" key="3">
    <source>
        <dbReference type="EMBL" id="GFR76941.1"/>
    </source>
</evidence>
<reference evidence="3 4" key="1">
    <citation type="journal article" date="2021" name="Elife">
        <title>Chloroplast acquisition without the gene transfer in kleptoplastic sea slugs, Plakobranchus ocellatus.</title>
        <authorList>
            <person name="Maeda T."/>
            <person name="Takahashi S."/>
            <person name="Yoshida T."/>
            <person name="Shimamura S."/>
            <person name="Takaki Y."/>
            <person name="Nagai Y."/>
            <person name="Toyoda A."/>
            <person name="Suzuki Y."/>
            <person name="Arimoto A."/>
            <person name="Ishii H."/>
            <person name="Satoh N."/>
            <person name="Nishiyama T."/>
            <person name="Hasebe M."/>
            <person name="Maruyama T."/>
            <person name="Minagawa J."/>
            <person name="Obokata J."/>
            <person name="Shigenobu S."/>
        </authorList>
    </citation>
    <scope>NUCLEOTIDE SEQUENCE [LARGE SCALE GENOMIC DNA]</scope>
</reference>
<feature type="transmembrane region" description="Helical" evidence="2">
    <location>
        <begin position="15"/>
        <end position="32"/>
    </location>
</feature>
<keyword evidence="2" id="KW-1133">Transmembrane helix</keyword>
<name>A0AAV4FXB9_9GAST</name>
<evidence type="ECO:0000256" key="1">
    <source>
        <dbReference type="SAM" id="MobiDB-lite"/>
    </source>
</evidence>
<dbReference type="EMBL" id="BMAT01011670">
    <property type="protein sequence ID" value="GFR76941.1"/>
    <property type="molecule type" value="Genomic_DNA"/>
</dbReference>
<organism evidence="3 4">
    <name type="scientific">Elysia marginata</name>
    <dbReference type="NCBI Taxonomy" id="1093978"/>
    <lineage>
        <taxon>Eukaryota</taxon>
        <taxon>Metazoa</taxon>
        <taxon>Spiralia</taxon>
        <taxon>Lophotrochozoa</taxon>
        <taxon>Mollusca</taxon>
        <taxon>Gastropoda</taxon>
        <taxon>Heterobranchia</taxon>
        <taxon>Euthyneura</taxon>
        <taxon>Panpulmonata</taxon>
        <taxon>Sacoglossa</taxon>
        <taxon>Placobranchoidea</taxon>
        <taxon>Plakobranchidae</taxon>
        <taxon>Elysia</taxon>
    </lineage>
</organism>
<accession>A0AAV4FXB9</accession>
<keyword evidence="2" id="KW-0812">Transmembrane</keyword>